<dbReference type="SUPFAM" id="SSF48008">
    <property type="entry name" value="GntR ligand-binding domain-like"/>
    <property type="match status" value="1"/>
</dbReference>
<evidence type="ECO:0000313" key="5">
    <source>
        <dbReference type="EMBL" id="KKZ70271.1"/>
    </source>
</evidence>
<dbReference type="GO" id="GO:0003700">
    <property type="term" value="F:DNA-binding transcription factor activity"/>
    <property type="evidence" value="ECO:0007669"/>
    <property type="project" value="InterPro"/>
</dbReference>
<dbReference type="PANTHER" id="PTHR43537:SF5">
    <property type="entry name" value="UXU OPERON TRANSCRIPTIONAL REGULATOR"/>
    <property type="match status" value="1"/>
</dbReference>
<feature type="domain" description="HTH gntR-type" evidence="4">
    <location>
        <begin position="11"/>
        <end position="78"/>
    </location>
</feature>
<evidence type="ECO:0000313" key="6">
    <source>
        <dbReference type="Proteomes" id="UP000265325"/>
    </source>
</evidence>
<dbReference type="SUPFAM" id="SSF46785">
    <property type="entry name" value="Winged helix' DNA-binding domain"/>
    <property type="match status" value="1"/>
</dbReference>
<keyword evidence="2" id="KW-0238">DNA-binding</keyword>
<sequence length="221" mass="24844">MSSAVERRRPPTAQQFVLAELRRAITSGELRPGGAIRQETLAARLDVSRVPLREALKALEAEGLVVHHVHRGYFVAELSLEDLEEIYRIRRLLETEAVREAAHRLPDGLPDALEEAQREVERAAEAGDVAAMAEANRRFHFTLIEASGMPRLVRLIATLWDATDAYRSLYYVEDAHRDVAVHEHRAVISALAGGDTDATVRWLDEHRDHAVAALREVLLRE</sequence>
<dbReference type="PANTHER" id="PTHR43537">
    <property type="entry name" value="TRANSCRIPTIONAL REGULATOR, GNTR FAMILY"/>
    <property type="match status" value="1"/>
</dbReference>
<dbReference type="InterPro" id="IPR011711">
    <property type="entry name" value="GntR_C"/>
</dbReference>
<organism evidence="5 6">
    <name type="scientific">Streptomyces showdoensis</name>
    <dbReference type="NCBI Taxonomy" id="68268"/>
    <lineage>
        <taxon>Bacteria</taxon>
        <taxon>Bacillati</taxon>
        <taxon>Actinomycetota</taxon>
        <taxon>Actinomycetes</taxon>
        <taxon>Kitasatosporales</taxon>
        <taxon>Streptomycetaceae</taxon>
        <taxon>Streptomyces</taxon>
    </lineage>
</organism>
<gene>
    <name evidence="5" type="ORF">VO63_29725</name>
</gene>
<evidence type="ECO:0000259" key="4">
    <source>
        <dbReference type="PROSITE" id="PS50949"/>
    </source>
</evidence>
<keyword evidence="1" id="KW-0805">Transcription regulation</keyword>
<dbReference type="Proteomes" id="UP000265325">
    <property type="component" value="Unassembled WGS sequence"/>
</dbReference>
<dbReference type="InterPro" id="IPR036390">
    <property type="entry name" value="WH_DNA-bd_sf"/>
</dbReference>
<dbReference type="PRINTS" id="PR00035">
    <property type="entry name" value="HTHGNTR"/>
</dbReference>
<evidence type="ECO:0000256" key="1">
    <source>
        <dbReference type="ARBA" id="ARBA00023015"/>
    </source>
</evidence>
<dbReference type="RefSeq" id="WP_046911158.1">
    <property type="nucleotide sequence ID" value="NZ_BAAAXG010000015.1"/>
</dbReference>
<dbReference type="SMART" id="SM00345">
    <property type="entry name" value="HTH_GNTR"/>
    <property type="match status" value="1"/>
</dbReference>
<accession>A0A2P2GFK0</accession>
<dbReference type="SMART" id="SM00895">
    <property type="entry name" value="FCD"/>
    <property type="match status" value="1"/>
</dbReference>
<name>A0A2P2GFK0_STREW</name>
<dbReference type="InterPro" id="IPR000524">
    <property type="entry name" value="Tscrpt_reg_HTH_GntR"/>
</dbReference>
<dbReference type="InterPro" id="IPR036388">
    <property type="entry name" value="WH-like_DNA-bd_sf"/>
</dbReference>
<dbReference type="Pfam" id="PF00392">
    <property type="entry name" value="GntR"/>
    <property type="match status" value="1"/>
</dbReference>
<keyword evidence="6" id="KW-1185">Reference proteome</keyword>
<dbReference type="OrthoDB" id="5182935at2"/>
<dbReference type="PROSITE" id="PS50949">
    <property type="entry name" value="HTH_GNTR"/>
    <property type="match status" value="1"/>
</dbReference>
<dbReference type="GO" id="GO:0003677">
    <property type="term" value="F:DNA binding"/>
    <property type="evidence" value="ECO:0007669"/>
    <property type="project" value="UniProtKB-KW"/>
</dbReference>
<reference evidence="5 6" key="1">
    <citation type="submission" date="2015-05" db="EMBL/GenBank/DDBJ databases">
        <title>Draft Genome assembly of Streptomyces showdoensis.</title>
        <authorList>
            <person name="Thapa K.K."/>
            <person name="Metsa-Ketela M."/>
        </authorList>
    </citation>
    <scope>NUCLEOTIDE SEQUENCE [LARGE SCALE GENOMIC DNA]</scope>
    <source>
        <strain evidence="5 6">ATCC 15227</strain>
    </source>
</reference>
<dbReference type="AlphaFoldDB" id="A0A2P2GFK0"/>
<dbReference type="Pfam" id="PF07729">
    <property type="entry name" value="FCD"/>
    <property type="match status" value="1"/>
</dbReference>
<dbReference type="Gene3D" id="1.20.120.530">
    <property type="entry name" value="GntR ligand-binding domain-like"/>
    <property type="match status" value="1"/>
</dbReference>
<dbReference type="Gene3D" id="1.10.10.10">
    <property type="entry name" value="Winged helix-like DNA-binding domain superfamily/Winged helix DNA-binding domain"/>
    <property type="match status" value="1"/>
</dbReference>
<protein>
    <submittedName>
        <fullName evidence="5">GntR family transcriptional regulator</fullName>
    </submittedName>
</protein>
<comment type="caution">
    <text evidence="5">The sequence shown here is derived from an EMBL/GenBank/DDBJ whole genome shotgun (WGS) entry which is preliminary data.</text>
</comment>
<evidence type="ECO:0000256" key="2">
    <source>
        <dbReference type="ARBA" id="ARBA00023125"/>
    </source>
</evidence>
<evidence type="ECO:0000256" key="3">
    <source>
        <dbReference type="ARBA" id="ARBA00023163"/>
    </source>
</evidence>
<dbReference type="EMBL" id="LAQS01000063">
    <property type="protein sequence ID" value="KKZ70271.1"/>
    <property type="molecule type" value="Genomic_DNA"/>
</dbReference>
<dbReference type="InterPro" id="IPR008920">
    <property type="entry name" value="TF_FadR/GntR_C"/>
</dbReference>
<keyword evidence="3" id="KW-0804">Transcription</keyword>
<proteinExistence type="predicted"/>
<dbReference type="CDD" id="cd07377">
    <property type="entry name" value="WHTH_GntR"/>
    <property type="match status" value="1"/>
</dbReference>